<dbReference type="WBParaSite" id="JU765_v2.g4932.t1">
    <property type="protein sequence ID" value="JU765_v2.g4932.t1"/>
    <property type="gene ID" value="JU765_v2.g4932"/>
</dbReference>
<evidence type="ECO:0000313" key="1">
    <source>
        <dbReference type="Proteomes" id="UP000887576"/>
    </source>
</evidence>
<evidence type="ECO:0000313" key="2">
    <source>
        <dbReference type="WBParaSite" id="JU765_v2.g4932.t1"/>
    </source>
</evidence>
<name>A0AC34RAA1_9BILA</name>
<sequence length="476" mass="53111">MPGPSNCFIVRDFSWTSKLVLSPDCSSSSLQPIVQVHLYCEGSETAPSQPLVFEFTPKELESFLNQFIMSRLYPNLPPGYIWKSTIKILLGSGIVYTGAELYCGSENFYKNVIRVLHKYVDGEQSHQLAVKMAQYNLLPRSGDNLKEYESLKTTVFGRVFNNPVGIAAGFDKDGEAIENLRNCGVGFLEIGSVTPRPQPGNPKPRVFRLSEDQAVINRYGFNSQGCGRVSARVKQSYDPTHPVLFGVNLGKNKTTEYAAGDYEIGIGSFGPYCDYLVINVSSPNTPGLRNLQNKKELSKVLKIVREAVDREEMEFGRRPKLLLKIAPDLTFRDMADISKLILDKFYGIDGLIVSNTTIQRPKTLKSPYKNEIGGLSGQPLKDLSTHAISEMYRHTGGKIPIIGCGGIFNGKDAYEKIRAGASLVQLYTAMVYEGFPVIGKVKRELDECLRKDGFHKIEEAVGADNPQVKNKKYWFW</sequence>
<dbReference type="Proteomes" id="UP000887576">
    <property type="component" value="Unplaced"/>
</dbReference>
<organism evidence="1 2">
    <name type="scientific">Panagrolaimus sp. JU765</name>
    <dbReference type="NCBI Taxonomy" id="591449"/>
    <lineage>
        <taxon>Eukaryota</taxon>
        <taxon>Metazoa</taxon>
        <taxon>Ecdysozoa</taxon>
        <taxon>Nematoda</taxon>
        <taxon>Chromadorea</taxon>
        <taxon>Rhabditida</taxon>
        <taxon>Tylenchina</taxon>
        <taxon>Panagrolaimomorpha</taxon>
        <taxon>Panagrolaimoidea</taxon>
        <taxon>Panagrolaimidae</taxon>
        <taxon>Panagrolaimus</taxon>
    </lineage>
</organism>
<reference evidence="2" key="1">
    <citation type="submission" date="2022-11" db="UniProtKB">
        <authorList>
            <consortium name="WormBaseParasite"/>
        </authorList>
    </citation>
    <scope>IDENTIFICATION</scope>
</reference>
<protein>
    <submittedName>
        <fullName evidence="2">Dihydroorotate dehydrogenase (quinone), mitochondrial</fullName>
    </submittedName>
</protein>
<proteinExistence type="predicted"/>
<accession>A0AC34RAA1</accession>